<reference evidence="1" key="1">
    <citation type="submission" date="2020-02" db="EMBL/GenBank/DDBJ databases">
        <authorList>
            <person name="Shen X.-R."/>
            <person name="Zhang Y.-X."/>
        </authorList>
    </citation>
    <scope>NUCLEOTIDE SEQUENCE</scope>
    <source>
        <strain evidence="1">SYP-B3998</strain>
    </source>
</reference>
<comment type="caution">
    <text evidence="1">The sequence shown here is derived from an EMBL/GenBank/DDBJ whole genome shotgun (WGS) entry which is preliminary data.</text>
</comment>
<accession>A0A6G4A242</accession>
<dbReference type="AlphaFoldDB" id="A0A6G4A242"/>
<sequence length="74" mass="8120">MASFPLRPSPLVTLAKEIIDAGTIELQFTRVRLQSSPSSSKIRISMDDGLRFVKGESYGIFKERAAQIEGSGAY</sequence>
<proteinExistence type="predicted"/>
<name>A0A6G4A242_9BACL</name>
<organism evidence="1">
    <name type="scientific">Paenibacillus sp. SYP-B3998</name>
    <dbReference type="NCBI Taxonomy" id="2678564"/>
    <lineage>
        <taxon>Bacteria</taxon>
        <taxon>Bacillati</taxon>
        <taxon>Bacillota</taxon>
        <taxon>Bacilli</taxon>
        <taxon>Bacillales</taxon>
        <taxon>Paenibacillaceae</taxon>
        <taxon>Paenibacillus</taxon>
    </lineage>
</organism>
<evidence type="ECO:0000313" key="1">
    <source>
        <dbReference type="EMBL" id="NEW08400.1"/>
    </source>
</evidence>
<dbReference type="EMBL" id="JAAIKC010000009">
    <property type="protein sequence ID" value="NEW08400.1"/>
    <property type="molecule type" value="Genomic_DNA"/>
</dbReference>
<protein>
    <submittedName>
        <fullName evidence="1">Uncharacterized protein</fullName>
    </submittedName>
</protein>
<gene>
    <name evidence="1" type="ORF">GK047_20595</name>
</gene>